<protein>
    <submittedName>
        <fullName evidence="1">Uncharacterized protein</fullName>
    </submittedName>
</protein>
<dbReference type="EMBL" id="CAOQHR010000004">
    <property type="protein sequence ID" value="CAI6333794.1"/>
    <property type="molecule type" value="Genomic_DNA"/>
</dbReference>
<evidence type="ECO:0000313" key="2">
    <source>
        <dbReference type="Proteomes" id="UP001152607"/>
    </source>
</evidence>
<reference evidence="1" key="1">
    <citation type="submission" date="2023-01" db="EMBL/GenBank/DDBJ databases">
        <authorList>
            <person name="Van Ghelder C."/>
            <person name="Rancurel C."/>
        </authorList>
    </citation>
    <scope>NUCLEOTIDE SEQUENCE</scope>
    <source>
        <strain evidence="1">CNCM I-4278</strain>
    </source>
</reference>
<dbReference type="Proteomes" id="UP001152607">
    <property type="component" value="Unassembled WGS sequence"/>
</dbReference>
<gene>
    <name evidence="1" type="ORF">PDIGIT_LOCUS6843</name>
</gene>
<proteinExistence type="predicted"/>
<keyword evidence="2" id="KW-1185">Reference proteome</keyword>
<accession>A0A9W4UEC1</accession>
<evidence type="ECO:0000313" key="1">
    <source>
        <dbReference type="EMBL" id="CAI6333794.1"/>
    </source>
</evidence>
<dbReference type="AlphaFoldDB" id="A0A9W4UEC1"/>
<organism evidence="1 2">
    <name type="scientific">Periconia digitata</name>
    <dbReference type="NCBI Taxonomy" id="1303443"/>
    <lineage>
        <taxon>Eukaryota</taxon>
        <taxon>Fungi</taxon>
        <taxon>Dikarya</taxon>
        <taxon>Ascomycota</taxon>
        <taxon>Pezizomycotina</taxon>
        <taxon>Dothideomycetes</taxon>
        <taxon>Pleosporomycetidae</taxon>
        <taxon>Pleosporales</taxon>
        <taxon>Massarineae</taxon>
        <taxon>Periconiaceae</taxon>
        <taxon>Periconia</taxon>
    </lineage>
</organism>
<comment type="caution">
    <text evidence="1">The sequence shown here is derived from an EMBL/GenBank/DDBJ whole genome shotgun (WGS) entry which is preliminary data.</text>
</comment>
<name>A0A9W4UEC1_9PLEO</name>
<sequence length="88" mass="9503">MIQRPRWTLTSLRPNLNLSPSITSPTGRPCPPPPVLSRRNVLAPSTLELKANHLQATSPEAAPINKASIVFAYAYIVNGRIIFTAGGL</sequence>